<dbReference type="GO" id="GO:0006303">
    <property type="term" value="P:double-strand break repair via nonhomologous end joining"/>
    <property type="evidence" value="ECO:0007669"/>
    <property type="project" value="InterPro"/>
</dbReference>
<dbReference type="GO" id="GO:0006284">
    <property type="term" value="P:base-excision repair"/>
    <property type="evidence" value="ECO:0000318"/>
    <property type="project" value="GO_Central"/>
</dbReference>
<organism evidence="8 9">
    <name type="scientific">Trichoplax adhaerens</name>
    <name type="common">Trichoplax reptans</name>
    <dbReference type="NCBI Taxonomy" id="10228"/>
    <lineage>
        <taxon>Eukaryota</taxon>
        <taxon>Metazoa</taxon>
        <taxon>Placozoa</taxon>
        <taxon>Uniplacotomia</taxon>
        <taxon>Trichoplacea</taxon>
        <taxon>Trichoplacidae</taxon>
        <taxon>Trichoplax</taxon>
    </lineage>
</organism>
<dbReference type="FunFam" id="3.40.50.10190:FF:000008">
    <property type="entry name" value="X-ray repair cross complementing 1"/>
    <property type="match status" value="1"/>
</dbReference>
<dbReference type="Pfam" id="PF16589">
    <property type="entry name" value="BRCT_2"/>
    <property type="match status" value="1"/>
</dbReference>
<dbReference type="KEGG" id="tad:TRIADDRAFT_19032"/>
<evidence type="ECO:0000259" key="7">
    <source>
        <dbReference type="PROSITE" id="PS50172"/>
    </source>
</evidence>
<dbReference type="Pfam" id="PF00533">
    <property type="entry name" value="BRCT"/>
    <property type="match status" value="1"/>
</dbReference>
<dbReference type="InterPro" id="IPR008979">
    <property type="entry name" value="Galactose-bd-like_sf"/>
</dbReference>
<dbReference type="OMA" id="PEWIYAI"/>
<sequence>EVIMPEIAFSHIVSCSSEDKVYCAKNLLNADTFRKWKSADPGDKQVAVIIQFNKAEKIDSIHIGNEGSAFIEVLVGKSAWTHNEDFKVILVTSSFMSPQESKNGINLNRVRMFDSNKLSKSVLDESWDRIKVICTQPYNKNVTYGLSFIKLISPGGNDATGGDKTSPSVSRLGGFHMKKENDQKFVPGALFRTFSKDVSQAEKRTQDLQPSTWKKKVIEVKMENEKVDNSQLPVDTSLSHRSKIASISKASVTIPAKRKSDDLAKVTTKQKVDIKGNNVASPQEPLRKVIAVLSGYQNPLRGQLRTKLTNLGGQYRPDWGKDCTHLICAFKSTPKYRQVRKTKGRIVSSDWLTDCYKHKKRLLTKNMSTSGKKNAEAESKTKITSQQSADAAEISSIQNNKASTSSKPDVAKLPERTGSQMTDDTPATLPLEVLDDIPATLPLALQQDISATLPLDNSNDTDSTLPLDDVNDSDATLPLDADKNYDPYECSTEDEEEVQENPNSDISLPDYFSGMRFLIYGDFSYDERRILIRYLTAYDGHVEEYMGEKVNIVVTDNEWDEKFDQAVADFPNLTFLRSEWIYECHNQRKRLPFQKYLITP</sequence>
<dbReference type="Pfam" id="PF01834">
    <property type="entry name" value="XRCC1_N"/>
    <property type="match status" value="1"/>
</dbReference>
<gene>
    <name evidence="8" type="ORF">TRIADDRAFT_19032</name>
</gene>
<feature type="compositionally biased region" description="Polar residues" evidence="6">
    <location>
        <begin position="453"/>
        <end position="464"/>
    </location>
</feature>
<comment type="subcellular location">
    <subcellularLocation>
        <location evidence="1">Nucleus</location>
    </subcellularLocation>
</comment>
<dbReference type="InterPro" id="IPR001357">
    <property type="entry name" value="BRCT_dom"/>
</dbReference>
<dbReference type="Proteomes" id="UP000009022">
    <property type="component" value="Unassembled WGS sequence"/>
</dbReference>
<proteinExistence type="predicted"/>
<evidence type="ECO:0000256" key="1">
    <source>
        <dbReference type="ARBA" id="ARBA00004123"/>
    </source>
</evidence>
<dbReference type="GO" id="GO:0000012">
    <property type="term" value="P:single strand break repair"/>
    <property type="evidence" value="ECO:0007669"/>
    <property type="project" value="InterPro"/>
</dbReference>
<dbReference type="HOGENOM" id="CLU_030026_0_0_1"/>
<dbReference type="PANTHER" id="PTHR11370">
    <property type="entry name" value="DNA-REPAIR PROTEIN XRCC1"/>
    <property type="match status" value="1"/>
</dbReference>
<dbReference type="CDD" id="cd17725">
    <property type="entry name" value="BRCT_XRCC1_rpt1"/>
    <property type="match status" value="1"/>
</dbReference>
<evidence type="ECO:0000256" key="5">
    <source>
        <dbReference type="ARBA" id="ARBA00023242"/>
    </source>
</evidence>
<feature type="domain" description="BRCT" evidence="7">
    <location>
        <begin position="281"/>
        <end position="369"/>
    </location>
</feature>
<keyword evidence="4" id="KW-0234">DNA repair</keyword>
<keyword evidence="3" id="KW-0227">DNA damage</keyword>
<dbReference type="FunCoup" id="B3RIU7">
    <property type="interactions" value="1541"/>
</dbReference>
<dbReference type="AlphaFoldDB" id="B3RIU7"/>
<dbReference type="GO" id="GO:0005634">
    <property type="term" value="C:nucleus"/>
    <property type="evidence" value="ECO:0000318"/>
    <property type="project" value="GO_Central"/>
</dbReference>
<dbReference type="SUPFAM" id="SSF52113">
    <property type="entry name" value="BRCT domain"/>
    <property type="match status" value="2"/>
</dbReference>
<name>B3RIU7_TRIAD</name>
<dbReference type="STRING" id="10228.B3RIU7"/>
<reference evidence="8 9" key="1">
    <citation type="journal article" date="2008" name="Nature">
        <title>The Trichoplax genome and the nature of placozoans.</title>
        <authorList>
            <person name="Srivastava M."/>
            <person name="Begovic E."/>
            <person name="Chapman J."/>
            <person name="Putnam N.H."/>
            <person name="Hellsten U."/>
            <person name="Kawashima T."/>
            <person name="Kuo A."/>
            <person name="Mitros T."/>
            <person name="Salamov A."/>
            <person name="Carpenter M.L."/>
            <person name="Signorovitch A.Y."/>
            <person name="Moreno M.A."/>
            <person name="Kamm K."/>
            <person name="Grimwood J."/>
            <person name="Schmutz J."/>
            <person name="Shapiro H."/>
            <person name="Grigoriev I.V."/>
            <person name="Buss L.W."/>
            <person name="Schierwater B."/>
            <person name="Dellaporta S.L."/>
            <person name="Rokhsar D.S."/>
        </authorList>
    </citation>
    <scope>NUCLEOTIDE SEQUENCE [LARGE SCALE GENOMIC DNA]</scope>
    <source>
        <strain evidence="8 9">Grell-BS-1999</strain>
    </source>
</reference>
<keyword evidence="2" id="KW-0677">Repeat</keyword>
<dbReference type="InParanoid" id="B3RIU7"/>
<feature type="domain" description="BRCT" evidence="7">
    <location>
        <begin position="507"/>
        <end position="598"/>
    </location>
</feature>
<dbReference type="PhylomeDB" id="B3RIU7"/>
<evidence type="ECO:0000313" key="9">
    <source>
        <dbReference type="Proteomes" id="UP000009022"/>
    </source>
</evidence>
<dbReference type="FunFam" id="2.60.120.260:FF:000025">
    <property type="entry name" value="DNA repair protein XRCC1 isoform X1"/>
    <property type="match status" value="1"/>
</dbReference>
<dbReference type="Gene3D" id="3.40.50.10190">
    <property type="entry name" value="BRCT domain"/>
    <property type="match status" value="2"/>
</dbReference>
<dbReference type="RefSeq" id="XP_002108457.1">
    <property type="nucleotide sequence ID" value="XM_002108421.1"/>
</dbReference>
<dbReference type="InterPro" id="IPR045080">
    <property type="entry name" value="BRCT_XRCC1_rpt1"/>
</dbReference>
<dbReference type="InterPro" id="IPR036420">
    <property type="entry name" value="BRCT_dom_sf"/>
</dbReference>
<evidence type="ECO:0000256" key="3">
    <source>
        <dbReference type="ARBA" id="ARBA00022763"/>
    </source>
</evidence>
<evidence type="ECO:0000256" key="2">
    <source>
        <dbReference type="ARBA" id="ARBA00022737"/>
    </source>
</evidence>
<dbReference type="EMBL" id="DS985241">
    <property type="protein sequence ID" value="EDV29255.1"/>
    <property type="molecule type" value="Genomic_DNA"/>
</dbReference>
<evidence type="ECO:0000313" key="8">
    <source>
        <dbReference type="EMBL" id="EDV29255.1"/>
    </source>
</evidence>
<dbReference type="PROSITE" id="PS50172">
    <property type="entry name" value="BRCT"/>
    <property type="match status" value="2"/>
</dbReference>
<dbReference type="OrthoDB" id="25840at2759"/>
<protein>
    <recommendedName>
        <fullName evidence="7">BRCT domain-containing protein</fullName>
    </recommendedName>
</protein>
<dbReference type="GO" id="GO:0003684">
    <property type="term" value="F:damaged DNA binding"/>
    <property type="evidence" value="ECO:0007669"/>
    <property type="project" value="InterPro"/>
</dbReference>
<feature type="region of interest" description="Disordered" evidence="6">
    <location>
        <begin position="453"/>
        <end position="486"/>
    </location>
</feature>
<dbReference type="SMART" id="SM00292">
    <property type="entry name" value="BRCT"/>
    <property type="match status" value="2"/>
</dbReference>
<accession>B3RIU7</accession>
<dbReference type="SUPFAM" id="SSF49785">
    <property type="entry name" value="Galactose-binding domain-like"/>
    <property type="match status" value="1"/>
</dbReference>
<evidence type="ECO:0000256" key="6">
    <source>
        <dbReference type="SAM" id="MobiDB-lite"/>
    </source>
</evidence>
<keyword evidence="5" id="KW-0539">Nucleus</keyword>
<dbReference type="PANTHER" id="PTHR11370:SF5">
    <property type="entry name" value="DNA REPAIR PROTEIN XRCC1"/>
    <property type="match status" value="1"/>
</dbReference>
<keyword evidence="9" id="KW-1185">Reference proteome</keyword>
<dbReference type="InterPro" id="IPR002706">
    <property type="entry name" value="Xrcc1_N"/>
</dbReference>
<dbReference type="Gene3D" id="2.60.120.260">
    <property type="entry name" value="Galactose-binding domain-like"/>
    <property type="match status" value="1"/>
</dbReference>
<feature type="compositionally biased region" description="Polar residues" evidence="6">
    <location>
        <begin position="382"/>
        <end position="407"/>
    </location>
</feature>
<dbReference type="CDD" id="cd17707">
    <property type="entry name" value="BRCT_XRCC1_rpt2"/>
    <property type="match status" value="1"/>
</dbReference>
<feature type="region of interest" description="Disordered" evidence="6">
    <location>
        <begin position="366"/>
        <end position="426"/>
    </location>
</feature>
<dbReference type="eggNOG" id="KOG3226">
    <property type="taxonomic scope" value="Eukaryota"/>
</dbReference>
<feature type="non-terminal residue" evidence="8">
    <location>
        <position position="1"/>
    </location>
</feature>
<evidence type="ECO:0000256" key="4">
    <source>
        <dbReference type="ARBA" id="ARBA00023204"/>
    </source>
</evidence>
<dbReference type="GeneID" id="6748867"/>
<dbReference type="CTD" id="6748867"/>